<dbReference type="PANTHER" id="PTHR41878:SF1">
    <property type="entry name" value="TNPR PROTEIN"/>
    <property type="match status" value="1"/>
</dbReference>
<dbReference type="SUPFAM" id="SSF159941">
    <property type="entry name" value="MM3350-like"/>
    <property type="match status" value="1"/>
</dbReference>
<accession>A0ABV4U2F7</accession>
<dbReference type="PANTHER" id="PTHR41878">
    <property type="entry name" value="LEXA REPRESSOR-RELATED"/>
    <property type="match status" value="1"/>
</dbReference>
<dbReference type="EMBL" id="JBGUBD010000001">
    <property type="protein sequence ID" value="MFA9476966.1"/>
    <property type="molecule type" value="Genomic_DNA"/>
</dbReference>
<dbReference type="RefSeq" id="WP_425343891.1">
    <property type="nucleotide sequence ID" value="NZ_JBGUBD010000001.1"/>
</dbReference>
<name>A0ABV4U2F7_9BACT</name>
<protein>
    <submittedName>
        <fullName evidence="2">Plasmid pRiA4b ORF-3 family protein</fullName>
    </submittedName>
</protein>
<keyword evidence="3" id="KW-1185">Reference proteome</keyword>
<sequence length="194" mass="22879">MEPRIWRRFLIRKNCSFHELHDTIQRACGWLDYNLYEFRQWTGKEPFERGDGIASSPYDESWDVDEVIPNGCQVQLADHLPFGGQFKLAYEYDFGDSWLHLIELKGVQQLPGTSRRHLIGGERAFPPEDCGSITGYERCLQAFVMSETEIAELDDPAERSELEMTKQWLGDWHPQRFDFDAITNEFKQRVNWPW</sequence>
<dbReference type="Pfam" id="PF07929">
    <property type="entry name" value="PRiA4_ORF3"/>
    <property type="match status" value="1"/>
</dbReference>
<evidence type="ECO:0000313" key="2">
    <source>
        <dbReference type="EMBL" id="MFA9476966.1"/>
    </source>
</evidence>
<proteinExistence type="predicted"/>
<reference evidence="2 3" key="1">
    <citation type="submission" date="2024-08" db="EMBL/GenBank/DDBJ databases">
        <title>Whole-genome sequencing of halo(alkali)philic microorganisms from hypersaline lakes.</title>
        <authorList>
            <person name="Sorokin D.Y."/>
            <person name="Merkel A.Y."/>
            <person name="Messina E."/>
            <person name="Yakimov M."/>
        </authorList>
    </citation>
    <scope>NUCLEOTIDE SEQUENCE [LARGE SCALE GENOMIC DNA]</scope>
    <source>
        <strain evidence="2 3">AB-hyl4</strain>
    </source>
</reference>
<dbReference type="Gene3D" id="3.10.290.30">
    <property type="entry name" value="MM3350-like"/>
    <property type="match status" value="1"/>
</dbReference>
<evidence type="ECO:0000259" key="1">
    <source>
        <dbReference type="Pfam" id="PF07929"/>
    </source>
</evidence>
<comment type="caution">
    <text evidence="2">The sequence shown here is derived from an EMBL/GenBank/DDBJ whole genome shotgun (WGS) entry which is preliminary data.</text>
</comment>
<evidence type="ECO:0000313" key="3">
    <source>
        <dbReference type="Proteomes" id="UP001575105"/>
    </source>
</evidence>
<dbReference type="Proteomes" id="UP001575105">
    <property type="component" value="Unassembled WGS sequence"/>
</dbReference>
<gene>
    <name evidence="2" type="ORF">ACERK3_01540</name>
</gene>
<feature type="domain" description="Plasmid pRiA4b Orf3-like" evidence="1">
    <location>
        <begin position="2"/>
        <end position="180"/>
    </location>
</feature>
<dbReference type="InterPro" id="IPR012912">
    <property type="entry name" value="Plasmid_pRiA4b_Orf3-like"/>
</dbReference>
<dbReference type="InterPro" id="IPR024047">
    <property type="entry name" value="MM3350-like_sf"/>
</dbReference>
<organism evidence="2 3">
    <name type="scientific">Natronomicrosphaera hydrolytica</name>
    <dbReference type="NCBI Taxonomy" id="3242702"/>
    <lineage>
        <taxon>Bacteria</taxon>
        <taxon>Pseudomonadati</taxon>
        <taxon>Planctomycetota</taxon>
        <taxon>Phycisphaerae</taxon>
        <taxon>Phycisphaerales</taxon>
        <taxon>Phycisphaeraceae</taxon>
        <taxon>Natronomicrosphaera</taxon>
    </lineage>
</organism>